<gene>
    <name evidence="3" type="ORF">J2S19_001693</name>
</gene>
<dbReference type="Proteomes" id="UP001234495">
    <property type="component" value="Unassembled WGS sequence"/>
</dbReference>
<comment type="caution">
    <text evidence="3">The sequence shown here is derived from an EMBL/GenBank/DDBJ whole genome shotgun (WGS) entry which is preliminary data.</text>
</comment>
<dbReference type="RefSeq" id="WP_307339718.1">
    <property type="nucleotide sequence ID" value="NZ_JAUSUD010000006.1"/>
</dbReference>
<evidence type="ECO:0000259" key="2">
    <source>
        <dbReference type="PROSITE" id="PS50975"/>
    </source>
</evidence>
<sequence>MIKIKYHKSNINRFLNNQKTIQLSNKFLQKHNINTKELIVKFGLWSYRLIIELNNDLAEYEISIHDGLMFKIPESFSYEYKLVDDTLHIGPFMVYIAKKSFSHLTKKRLNQYKQRYDDSIFCGGLLLFCSSDSIDIEKQIVKGYYFNENKKQWTLGIFPYPDVVFKKIRIPKEQQANLLQATNNKLFNTNSFSKYDLWKVCSIDSRMREYLPYTKLYKSYEDLAEMLQLFDSVYFKPVYGMQGNGIFVVKKEANGYVIKKAKNDQITCKSIDDVNVYLDQLLESKKYLIQQAVPTVYRDKQFDFRFYLQKDYQQQWVCQGIIGRVAQKDSIITNLKHIAHLTDGVKAIKIAYKVDDEQAKAILQKSIEICKNVCQTLDEKLGHYGDVALDVIIDGHYKPWVLEVNNMYGKKSLQVLKEKELINKLNSTPFEYAKSLAGF</sequence>
<evidence type="ECO:0000313" key="3">
    <source>
        <dbReference type="EMBL" id="MDQ0230437.1"/>
    </source>
</evidence>
<protein>
    <recommendedName>
        <fullName evidence="2">ATP-grasp domain-containing protein</fullName>
    </recommendedName>
</protein>
<keyword evidence="4" id="KW-1185">Reference proteome</keyword>
<keyword evidence="1" id="KW-0547">Nucleotide-binding</keyword>
<dbReference type="SUPFAM" id="SSF56059">
    <property type="entry name" value="Glutathione synthetase ATP-binding domain-like"/>
    <property type="match status" value="1"/>
</dbReference>
<evidence type="ECO:0000256" key="1">
    <source>
        <dbReference type="PROSITE-ProRule" id="PRU00409"/>
    </source>
</evidence>
<dbReference type="InterPro" id="IPR026838">
    <property type="entry name" value="YheC/D"/>
</dbReference>
<organism evidence="3 4">
    <name type="scientific">Metabacillus malikii</name>
    <dbReference type="NCBI Taxonomy" id="1504265"/>
    <lineage>
        <taxon>Bacteria</taxon>
        <taxon>Bacillati</taxon>
        <taxon>Bacillota</taxon>
        <taxon>Bacilli</taxon>
        <taxon>Bacillales</taxon>
        <taxon>Bacillaceae</taxon>
        <taxon>Metabacillus</taxon>
    </lineage>
</organism>
<accession>A0ABT9ZF27</accession>
<dbReference type="Pfam" id="PF14398">
    <property type="entry name" value="ATPgrasp_YheCD"/>
    <property type="match status" value="1"/>
</dbReference>
<evidence type="ECO:0000313" key="4">
    <source>
        <dbReference type="Proteomes" id="UP001234495"/>
    </source>
</evidence>
<keyword evidence="1" id="KW-0067">ATP-binding</keyword>
<dbReference type="EMBL" id="JAUSUD010000006">
    <property type="protein sequence ID" value="MDQ0230437.1"/>
    <property type="molecule type" value="Genomic_DNA"/>
</dbReference>
<name>A0ABT9ZF27_9BACI</name>
<dbReference type="PROSITE" id="PS50975">
    <property type="entry name" value="ATP_GRASP"/>
    <property type="match status" value="1"/>
</dbReference>
<dbReference type="InterPro" id="IPR011761">
    <property type="entry name" value="ATP-grasp"/>
</dbReference>
<feature type="domain" description="ATP-grasp" evidence="2">
    <location>
        <begin position="201"/>
        <end position="434"/>
    </location>
</feature>
<proteinExistence type="predicted"/>
<dbReference type="Gene3D" id="3.30.470.20">
    <property type="entry name" value="ATP-grasp fold, B domain"/>
    <property type="match status" value="1"/>
</dbReference>
<reference evidence="3 4" key="1">
    <citation type="submission" date="2023-07" db="EMBL/GenBank/DDBJ databases">
        <title>Genomic Encyclopedia of Type Strains, Phase IV (KMG-IV): sequencing the most valuable type-strain genomes for metagenomic binning, comparative biology and taxonomic classification.</title>
        <authorList>
            <person name="Goeker M."/>
        </authorList>
    </citation>
    <scope>NUCLEOTIDE SEQUENCE [LARGE SCALE GENOMIC DNA]</scope>
    <source>
        <strain evidence="3 4">DSM 29005</strain>
    </source>
</reference>